<dbReference type="SUPFAM" id="SSF102220">
    <property type="entry name" value="DNA polymerase III psi subunit"/>
    <property type="match status" value="1"/>
</dbReference>
<dbReference type="Proteomes" id="UP000276901">
    <property type="component" value="Unassembled WGS sequence"/>
</dbReference>
<keyword evidence="1" id="KW-0808">Transferase</keyword>
<evidence type="ECO:0000256" key="1">
    <source>
        <dbReference type="PIRNR" id="PIRNR029225"/>
    </source>
</evidence>
<dbReference type="InterPro" id="IPR036654">
    <property type="entry name" value="DNA_pol_III_psi_sf"/>
</dbReference>
<name>A0ABX9XRG1_9PAST</name>
<protein>
    <recommendedName>
        <fullName evidence="1">DNA polymerase III subunit psi</fullName>
    </recommendedName>
</protein>
<comment type="function">
    <text evidence="1">Part of the beta sliding clamp loading complex, which hydrolyzes ATP to load the beta clamp onto primed DNA to form the DNA replication pre-initiation complex. DNA polymerase III is a complex, multichain enzyme responsible for most of the replicative synthesis in bacteria. This DNA polymerase also exhibits 3' to 5' exonuclease activity.</text>
</comment>
<keyword evidence="1" id="KW-0548">Nucleotidyltransferase</keyword>
<sequence>MNRRDLLLNEMKITQWVLAKPQVLKGDAQIRLADSVKLVVICEQDRQQSGFFQDVLRSLNLARHQYQWFTFEQAMRLSFSHSPLCWLIQPEAQAVSFQQKFAKFSPNLTACLHSSWETLQHPAAKRQFWQQIEPFRFEPLPETQ</sequence>
<evidence type="ECO:0000313" key="3">
    <source>
        <dbReference type="Proteomes" id="UP000276901"/>
    </source>
</evidence>
<comment type="caution">
    <text evidence="2">The sequence shown here is derived from an EMBL/GenBank/DDBJ whole genome shotgun (WGS) entry which is preliminary data.</text>
</comment>
<evidence type="ECO:0000313" key="2">
    <source>
        <dbReference type="EMBL" id="RPE95750.1"/>
    </source>
</evidence>
<accession>A0ABX9XRG1</accession>
<keyword evidence="1" id="KW-0239">DNA-directed DNA polymerase</keyword>
<keyword evidence="3" id="KW-1185">Reference proteome</keyword>
<dbReference type="RefSeq" id="WP_123955687.1">
    <property type="nucleotide sequence ID" value="NZ_RKQT01000001.1"/>
</dbReference>
<reference evidence="2 3" key="1">
    <citation type="submission" date="2018-11" db="EMBL/GenBank/DDBJ databases">
        <title>Genomic Encyclopedia of Type Strains, Phase IV (KMG-IV): sequencing the most valuable type-strain genomes for metagenomic binning, comparative biology and taxonomic classification.</title>
        <authorList>
            <person name="Goeker M."/>
        </authorList>
    </citation>
    <scope>NUCLEOTIDE SEQUENCE [LARGE SCALE GENOMIC DNA]</scope>
    <source>
        <strain evidence="2 3">DSM 25797</strain>
    </source>
</reference>
<proteinExistence type="predicted"/>
<gene>
    <name evidence="2" type="ORF">EDC49_0125</name>
</gene>
<organism evidence="2 3">
    <name type="scientific">Frederiksenia canicola</name>
    <dbReference type="NCBI Taxonomy" id="123824"/>
    <lineage>
        <taxon>Bacteria</taxon>
        <taxon>Pseudomonadati</taxon>
        <taxon>Pseudomonadota</taxon>
        <taxon>Gammaproteobacteria</taxon>
        <taxon>Pasteurellales</taxon>
        <taxon>Pasteurellaceae</taxon>
        <taxon>Frederiksenia</taxon>
    </lineage>
</organism>
<dbReference type="InterPro" id="IPR004615">
    <property type="entry name" value="DNA_pol_III_psi"/>
</dbReference>
<dbReference type="PIRSF" id="PIRSF029225">
    <property type="entry name" value="DNA_pol_III_psi"/>
    <property type="match status" value="1"/>
</dbReference>
<dbReference type="Gene3D" id="3.40.50.10220">
    <property type="entry name" value="DNA polymerase III, psi subunit"/>
    <property type="match status" value="1"/>
</dbReference>
<dbReference type="EMBL" id="RKQT01000001">
    <property type="protein sequence ID" value="RPE95750.1"/>
    <property type="molecule type" value="Genomic_DNA"/>
</dbReference>
<dbReference type="Pfam" id="PF03603">
    <property type="entry name" value="DNA_III_psi"/>
    <property type="match status" value="1"/>
</dbReference>
<keyword evidence="1" id="KW-0235">DNA replication</keyword>